<sequence length="149" mass="17047">MSGFHEEIDLDCRPEDVWTYVIDPTHLPEWQASAVSAEQLDDGPFGLGSRVRVTRHVGRRDMPMTMECTQYEPYRSWSVRGIDGPVRGSFHAEITPLDDGRRTHLTMDLDFDARGIGKVLVPLVVRPQVRKELPQNERLLKQRLEHTGA</sequence>
<dbReference type="InterPro" id="IPR019587">
    <property type="entry name" value="Polyketide_cyclase/dehydratase"/>
</dbReference>
<name>A0A2U9P9L9_STRAS</name>
<protein>
    <recommendedName>
        <fullName evidence="3">Polyketide cyclase</fullName>
    </recommendedName>
</protein>
<dbReference type="Pfam" id="PF10604">
    <property type="entry name" value="Polyketide_cyc2"/>
    <property type="match status" value="1"/>
</dbReference>
<proteinExistence type="predicted"/>
<evidence type="ECO:0008006" key="3">
    <source>
        <dbReference type="Google" id="ProtNLM"/>
    </source>
</evidence>
<accession>A0A2U9P9L9</accession>
<dbReference type="SUPFAM" id="SSF55961">
    <property type="entry name" value="Bet v1-like"/>
    <property type="match status" value="1"/>
</dbReference>
<evidence type="ECO:0000313" key="1">
    <source>
        <dbReference type="EMBL" id="AWT45771.1"/>
    </source>
</evidence>
<dbReference type="Proteomes" id="UP000247634">
    <property type="component" value="Chromosome"/>
</dbReference>
<keyword evidence="2" id="KW-1185">Reference proteome</keyword>
<dbReference type="RefSeq" id="WP_110631175.1">
    <property type="nucleotide sequence ID" value="NZ_CP029788.1"/>
</dbReference>
<organism evidence="1 2">
    <name type="scientific">Streptomyces actuosus</name>
    <dbReference type="NCBI Taxonomy" id="1885"/>
    <lineage>
        <taxon>Bacteria</taxon>
        <taxon>Bacillati</taxon>
        <taxon>Actinomycetota</taxon>
        <taxon>Actinomycetes</taxon>
        <taxon>Kitasatosporales</taxon>
        <taxon>Streptomycetaceae</taxon>
        <taxon>Streptomyces</taxon>
    </lineage>
</organism>
<dbReference type="KEGG" id="sact:DMT42_28090"/>
<dbReference type="InterPro" id="IPR023393">
    <property type="entry name" value="START-like_dom_sf"/>
</dbReference>
<dbReference type="AlphaFoldDB" id="A0A2U9P9L9"/>
<gene>
    <name evidence="1" type="ORF">DMT42_28090</name>
</gene>
<dbReference type="EMBL" id="CP029788">
    <property type="protein sequence ID" value="AWT45771.1"/>
    <property type="molecule type" value="Genomic_DNA"/>
</dbReference>
<reference evidence="1 2" key="1">
    <citation type="submission" date="2018-06" db="EMBL/GenBank/DDBJ databases">
        <title>The complete genome sequence of a nosiheptide producer Streptomyces actuosus ATCC 25421: deducing the ability of producing a new class III lantibiotics.</title>
        <authorList>
            <person name="Liu W."/>
            <person name="Sun F."/>
            <person name="Hu Y."/>
        </authorList>
    </citation>
    <scope>NUCLEOTIDE SEQUENCE [LARGE SCALE GENOMIC DNA]</scope>
    <source>
        <strain evidence="1 2">ATCC 25421</strain>
    </source>
</reference>
<evidence type="ECO:0000313" key="2">
    <source>
        <dbReference type="Proteomes" id="UP000247634"/>
    </source>
</evidence>
<dbReference type="Gene3D" id="3.30.530.20">
    <property type="match status" value="1"/>
</dbReference>
<dbReference type="OrthoDB" id="1524368at2"/>